<dbReference type="PROSITE" id="PS50043">
    <property type="entry name" value="HTH_LUXR_2"/>
    <property type="match status" value="1"/>
</dbReference>
<feature type="transmembrane region" description="Helical" evidence="4">
    <location>
        <begin position="45"/>
        <end position="66"/>
    </location>
</feature>
<feature type="transmembrane region" description="Helical" evidence="4">
    <location>
        <begin position="289"/>
        <end position="309"/>
    </location>
</feature>
<feature type="transmembrane region" description="Helical" evidence="4">
    <location>
        <begin position="78"/>
        <end position="98"/>
    </location>
</feature>
<evidence type="ECO:0000256" key="3">
    <source>
        <dbReference type="ARBA" id="ARBA00023163"/>
    </source>
</evidence>
<feature type="transmembrane region" description="Helical" evidence="4">
    <location>
        <begin position="354"/>
        <end position="376"/>
    </location>
</feature>
<dbReference type="Gene3D" id="1.10.10.10">
    <property type="entry name" value="Winged helix-like DNA-binding domain superfamily/Winged helix DNA-binding domain"/>
    <property type="match status" value="1"/>
</dbReference>
<accession>A0A7C9JR41</accession>
<gene>
    <name evidence="6" type="ORF">D1639_02265</name>
</gene>
<feature type="transmembrane region" description="Helical" evidence="4">
    <location>
        <begin position="104"/>
        <end position="123"/>
    </location>
</feature>
<keyword evidence="4" id="KW-0472">Membrane</keyword>
<comment type="caution">
    <text evidence="6">The sequence shown here is derived from an EMBL/GenBank/DDBJ whole genome shotgun (WGS) entry which is preliminary data.</text>
</comment>
<name>A0A7C9JR41_9BACT</name>
<sequence>MPSKRACTIAGTVGFGLCKTAVSVAYMTAMGSVFSTVGFVSELDFMIPMLVSSILTSAAIVTLVAFRKLSTGSLSQAPAVLALLLGFLLSATGVLSSLPGTVLGALHGVLCGFALTVLNAVWLELFIAEADSRCAVGQIVGGLAIQCVLSSLLPLLGPLGSSLLSIAAISLSALLLGWLKKRVSFPANDDLLPRSRTDKLMLAQSYLCLFVLVGVVGILHTAVLGSQSEHLVGDVSMWMPLVAATIITALVAGLTIRRPDPTAVYKGSLPAMLVILSLLPFLGHALGGLAGLVMITCYDVCGMVFLLFIVDRARALDVSGYALSSVYFGGSSLFLIIGLGLGGLLRTLSADHGLSLLTLLAFAAIYPLAAALIMVLKKPRASSAVQQAESAQQQPADCDEKEVPSAQTVDDMLATGVDDIAERFGLTKREREILGYLARGRSAKYISDTLVISDNTTWAHIKRIYAKTGVHSKQELMSLVEHQS</sequence>
<proteinExistence type="predicted"/>
<organism evidence="6">
    <name type="scientific">Muribaculaceae bacterium Z82</name>
    <dbReference type="NCBI Taxonomy" id="2304548"/>
    <lineage>
        <taxon>Bacteria</taxon>
        <taxon>Pseudomonadati</taxon>
        <taxon>Bacteroidota</taxon>
        <taxon>Bacteroidia</taxon>
        <taxon>Bacteroidales</taxon>
        <taxon>Muribaculaceae</taxon>
    </lineage>
</organism>
<dbReference type="CDD" id="cd06170">
    <property type="entry name" value="LuxR_C_like"/>
    <property type="match status" value="1"/>
</dbReference>
<keyword evidence="4" id="KW-1133">Transmembrane helix</keyword>
<feature type="transmembrane region" description="Helical" evidence="4">
    <location>
        <begin position="263"/>
        <end position="283"/>
    </location>
</feature>
<dbReference type="EMBL" id="QWKH01000008">
    <property type="protein sequence ID" value="NBI33877.1"/>
    <property type="molecule type" value="Genomic_DNA"/>
</dbReference>
<dbReference type="SUPFAM" id="SSF46894">
    <property type="entry name" value="C-terminal effector domain of the bipartite response regulators"/>
    <property type="match status" value="1"/>
</dbReference>
<reference evidence="6" key="1">
    <citation type="submission" date="2018-08" db="EMBL/GenBank/DDBJ databases">
        <title>Murine metabolic-syndrome-specific gut microbial biobank.</title>
        <authorList>
            <person name="Liu C."/>
        </authorList>
    </citation>
    <scope>NUCLEOTIDE SEQUENCE [LARGE SCALE GENOMIC DNA]</scope>
    <source>
        <strain evidence="6">Z82</strain>
    </source>
</reference>
<keyword evidence="2" id="KW-0238">DNA-binding</keyword>
<evidence type="ECO:0000256" key="4">
    <source>
        <dbReference type="SAM" id="Phobius"/>
    </source>
</evidence>
<feature type="transmembrane region" description="Helical" evidence="4">
    <location>
        <begin position="235"/>
        <end position="256"/>
    </location>
</feature>
<dbReference type="InterPro" id="IPR036388">
    <property type="entry name" value="WH-like_DNA-bd_sf"/>
</dbReference>
<keyword evidence="1" id="KW-0805">Transcription regulation</keyword>
<feature type="transmembrane region" description="Helical" evidence="4">
    <location>
        <begin position="135"/>
        <end position="153"/>
    </location>
</feature>
<evidence type="ECO:0000256" key="1">
    <source>
        <dbReference type="ARBA" id="ARBA00023015"/>
    </source>
</evidence>
<dbReference type="GO" id="GO:0003677">
    <property type="term" value="F:DNA binding"/>
    <property type="evidence" value="ECO:0007669"/>
    <property type="project" value="UniProtKB-KW"/>
</dbReference>
<protein>
    <submittedName>
        <fullName evidence="6">LuxR family transcriptional regulator</fullName>
    </submittedName>
</protein>
<dbReference type="SMART" id="SM00421">
    <property type="entry name" value="HTH_LUXR"/>
    <property type="match status" value="1"/>
</dbReference>
<dbReference type="InterPro" id="IPR000792">
    <property type="entry name" value="Tscrpt_reg_LuxR_C"/>
</dbReference>
<feature type="domain" description="HTH luxR-type" evidence="5">
    <location>
        <begin position="419"/>
        <end position="484"/>
    </location>
</feature>
<feature type="transmembrane region" description="Helical" evidence="4">
    <location>
        <begin position="200"/>
        <end position="223"/>
    </location>
</feature>
<evidence type="ECO:0000256" key="2">
    <source>
        <dbReference type="ARBA" id="ARBA00023125"/>
    </source>
</evidence>
<evidence type="ECO:0000259" key="5">
    <source>
        <dbReference type="PROSITE" id="PS50043"/>
    </source>
</evidence>
<evidence type="ECO:0000313" key="6">
    <source>
        <dbReference type="EMBL" id="NBI33877.1"/>
    </source>
</evidence>
<keyword evidence="3" id="KW-0804">Transcription</keyword>
<dbReference type="PANTHER" id="PTHR44688">
    <property type="entry name" value="DNA-BINDING TRANSCRIPTIONAL ACTIVATOR DEVR_DOSR"/>
    <property type="match status" value="1"/>
</dbReference>
<keyword evidence="4" id="KW-0812">Transmembrane</keyword>
<feature type="transmembrane region" description="Helical" evidence="4">
    <location>
        <begin position="159"/>
        <end position="179"/>
    </location>
</feature>
<dbReference type="Pfam" id="PF00196">
    <property type="entry name" value="GerE"/>
    <property type="match status" value="1"/>
</dbReference>
<dbReference type="GO" id="GO:0006355">
    <property type="term" value="P:regulation of DNA-templated transcription"/>
    <property type="evidence" value="ECO:0007669"/>
    <property type="project" value="InterPro"/>
</dbReference>
<dbReference type="PRINTS" id="PR00038">
    <property type="entry name" value="HTHLUXR"/>
</dbReference>
<dbReference type="PANTHER" id="PTHR44688:SF16">
    <property type="entry name" value="DNA-BINDING TRANSCRIPTIONAL ACTIVATOR DEVR_DOSR"/>
    <property type="match status" value="1"/>
</dbReference>
<dbReference type="InterPro" id="IPR016032">
    <property type="entry name" value="Sig_transdc_resp-reg_C-effctor"/>
</dbReference>
<feature type="transmembrane region" description="Helical" evidence="4">
    <location>
        <begin position="321"/>
        <end position="342"/>
    </location>
</feature>
<dbReference type="AlphaFoldDB" id="A0A7C9JR41"/>